<feature type="transmembrane region" description="Helical" evidence="1">
    <location>
        <begin position="236"/>
        <end position="255"/>
    </location>
</feature>
<keyword evidence="1" id="KW-0812">Transmembrane</keyword>
<evidence type="ECO:0000313" key="2">
    <source>
        <dbReference type="EMBL" id="XCO77547.1"/>
    </source>
</evidence>
<keyword evidence="1" id="KW-0472">Membrane</keyword>
<reference evidence="2" key="1">
    <citation type="submission" date="2024-06" db="EMBL/GenBank/DDBJ databases">
        <authorList>
            <person name="Li S."/>
        </authorList>
    </citation>
    <scope>NUCLEOTIDE SEQUENCE</scope>
    <source>
        <strain evidence="2">SR10</strain>
    </source>
</reference>
<feature type="transmembrane region" description="Helical" evidence="1">
    <location>
        <begin position="122"/>
        <end position="140"/>
    </location>
</feature>
<evidence type="ECO:0000256" key="1">
    <source>
        <dbReference type="SAM" id="Phobius"/>
    </source>
</evidence>
<dbReference type="EMBL" id="CP159925">
    <property type="protein sequence ID" value="XCO77547.1"/>
    <property type="molecule type" value="Genomic_DNA"/>
</dbReference>
<keyword evidence="1" id="KW-1133">Transmembrane helix</keyword>
<name>A0AAU8MWP7_9GAMM</name>
<feature type="transmembrane region" description="Helical" evidence="1">
    <location>
        <begin position="206"/>
        <end position="224"/>
    </location>
</feature>
<feature type="transmembrane region" description="Helical" evidence="1">
    <location>
        <begin position="146"/>
        <end position="165"/>
    </location>
</feature>
<feature type="transmembrane region" description="Helical" evidence="1">
    <location>
        <begin position="70"/>
        <end position="92"/>
    </location>
</feature>
<feature type="transmembrane region" description="Helical" evidence="1">
    <location>
        <begin position="283"/>
        <end position="306"/>
    </location>
</feature>
<gene>
    <name evidence="2" type="ORF">ABU614_18550</name>
</gene>
<dbReference type="AlphaFoldDB" id="A0AAU8MWP7"/>
<protein>
    <submittedName>
        <fullName evidence="2">ABC transporter permease</fullName>
    </submittedName>
</protein>
<feature type="transmembrane region" description="Helical" evidence="1">
    <location>
        <begin position="172"/>
        <end position="194"/>
    </location>
</feature>
<accession>A0AAU8MWP7</accession>
<dbReference type="RefSeq" id="WP_363800904.1">
    <property type="nucleotide sequence ID" value="NZ_CP159925.1"/>
</dbReference>
<organism evidence="2">
    <name type="scientific">Lysobacter firmicutimachus</name>
    <dbReference type="NCBI Taxonomy" id="1792846"/>
    <lineage>
        <taxon>Bacteria</taxon>
        <taxon>Pseudomonadati</taxon>
        <taxon>Pseudomonadota</taxon>
        <taxon>Gammaproteobacteria</taxon>
        <taxon>Lysobacterales</taxon>
        <taxon>Lysobacteraceae</taxon>
        <taxon>Lysobacter</taxon>
    </lineage>
</organism>
<feature type="transmembrane region" description="Helical" evidence="1">
    <location>
        <begin position="12"/>
        <end position="35"/>
    </location>
</feature>
<sequence length="315" mass="34225">MLLKREYWEHRGGFLWAPSIVGAIAIVFTLLGVVASTVMLRNAVSKGEVDLENVKIGVGAGSEAGFAGDVALLGGIGMVSIVLVFVVFFYALGSIYDERKDRSILFWKSLPVSDTQTVLSKLAWALVLAPLLTMAIGLVVGAMLWLISWLAMVINGVPGASALLTEAHPFRLIFQLLCAVPVYALWALPTIGWLMLCSAWARSVPFVWAVVAPLLACIFVSWLDILPGIEIPHDKIWYAVAFRGLLSMVPASWYLSPGMEHVRDSTIHGPEELARSIELGSSLHALGTADLWIGAILGAAMVYGAIRLRRWRDEG</sequence>
<proteinExistence type="predicted"/>